<evidence type="ECO:0000259" key="6">
    <source>
        <dbReference type="PROSITE" id="PS50893"/>
    </source>
</evidence>
<organism evidence="7 8">
    <name type="scientific">Limihaloglobus sulfuriphilus</name>
    <dbReference type="NCBI Taxonomy" id="1851148"/>
    <lineage>
        <taxon>Bacteria</taxon>
        <taxon>Pseudomonadati</taxon>
        <taxon>Planctomycetota</taxon>
        <taxon>Phycisphaerae</taxon>
        <taxon>Sedimentisphaerales</taxon>
        <taxon>Sedimentisphaeraceae</taxon>
        <taxon>Limihaloglobus</taxon>
    </lineage>
</organism>
<dbReference type="InterPro" id="IPR000644">
    <property type="entry name" value="CBS_dom"/>
</dbReference>
<dbReference type="GO" id="GO:0016020">
    <property type="term" value="C:membrane"/>
    <property type="evidence" value="ECO:0007669"/>
    <property type="project" value="InterPro"/>
</dbReference>
<dbReference type="Proteomes" id="UP000188181">
    <property type="component" value="Chromosome"/>
</dbReference>
<dbReference type="NCBIfam" id="TIGR01186">
    <property type="entry name" value="proV"/>
    <property type="match status" value="1"/>
</dbReference>
<proteinExistence type="inferred from homology"/>
<dbReference type="Gene3D" id="3.10.580.10">
    <property type="entry name" value="CBS-domain"/>
    <property type="match status" value="1"/>
</dbReference>
<dbReference type="InterPro" id="IPR027417">
    <property type="entry name" value="P-loop_NTPase"/>
</dbReference>
<accession>A0A1Q2MHW6</accession>
<name>A0A1Q2MHW6_9BACT</name>
<dbReference type="SMART" id="SM00382">
    <property type="entry name" value="AAA"/>
    <property type="match status" value="1"/>
</dbReference>
<gene>
    <name evidence="7" type="primary">gbuA</name>
    <name evidence="7" type="ORF">SMSP2_02662</name>
</gene>
<dbReference type="GO" id="GO:0016887">
    <property type="term" value="F:ATP hydrolysis activity"/>
    <property type="evidence" value="ECO:0007669"/>
    <property type="project" value="InterPro"/>
</dbReference>
<dbReference type="OrthoDB" id="9790614at2"/>
<keyword evidence="2" id="KW-0813">Transport</keyword>
<evidence type="ECO:0000256" key="5">
    <source>
        <dbReference type="ARBA" id="ARBA00022970"/>
    </source>
</evidence>
<evidence type="ECO:0000256" key="1">
    <source>
        <dbReference type="ARBA" id="ARBA00005417"/>
    </source>
</evidence>
<dbReference type="PANTHER" id="PTHR43869">
    <property type="entry name" value="GLYCINE BETAINE/PROLINE BETAINE TRANSPORT SYSTEM ATP-BINDING PROTEIN PROV"/>
    <property type="match status" value="1"/>
</dbReference>
<dbReference type="InterPro" id="IPR003593">
    <property type="entry name" value="AAA+_ATPase"/>
</dbReference>
<keyword evidence="7" id="KW-0378">Hydrolase</keyword>
<dbReference type="Gene3D" id="3.40.50.300">
    <property type="entry name" value="P-loop containing nucleotide triphosphate hydrolases"/>
    <property type="match status" value="1"/>
</dbReference>
<dbReference type="InterPro" id="IPR003439">
    <property type="entry name" value="ABC_transporter-like_ATP-bd"/>
</dbReference>
<evidence type="ECO:0000313" key="8">
    <source>
        <dbReference type="Proteomes" id="UP000188181"/>
    </source>
</evidence>
<dbReference type="Pfam" id="PF00005">
    <property type="entry name" value="ABC_tran"/>
    <property type="match status" value="1"/>
</dbReference>
<dbReference type="InterPro" id="IPR046342">
    <property type="entry name" value="CBS_dom_sf"/>
</dbReference>
<reference evidence="8" key="1">
    <citation type="submission" date="2017-02" db="EMBL/GenBank/DDBJ databases">
        <title>Comparative genomics and description of representatives of a novel lineage of planctomycetes thriving in anoxic sediments.</title>
        <authorList>
            <person name="Spring S."/>
            <person name="Bunk B."/>
            <person name="Sproer C."/>
        </authorList>
    </citation>
    <scope>NUCLEOTIDE SEQUENCE [LARGE SCALE GENOMIC DNA]</scope>
    <source>
        <strain evidence="8">SM-Chi-D1</strain>
    </source>
</reference>
<dbReference type="KEGG" id="pbas:SMSP2_02662"/>
<keyword evidence="5" id="KW-0029">Amino-acid transport</keyword>
<dbReference type="InterPro" id="IPR005892">
    <property type="entry name" value="Gly-betaine_transp_ATP-bd"/>
</dbReference>
<evidence type="ECO:0000256" key="3">
    <source>
        <dbReference type="ARBA" id="ARBA00022741"/>
    </source>
</evidence>
<dbReference type="EC" id="3.6.3.32" evidence="7"/>
<keyword evidence="8" id="KW-1185">Reference proteome</keyword>
<dbReference type="GO" id="GO:0006970">
    <property type="term" value="P:response to osmotic stress"/>
    <property type="evidence" value="ECO:0007669"/>
    <property type="project" value="UniProtKB-ARBA"/>
</dbReference>
<keyword evidence="3" id="KW-0547">Nucleotide-binding</keyword>
<dbReference type="InterPro" id="IPR017871">
    <property type="entry name" value="ABC_transporter-like_CS"/>
</dbReference>
<dbReference type="CDD" id="cd03294">
    <property type="entry name" value="ABC_Pro_Gly_Betaine"/>
    <property type="match status" value="1"/>
</dbReference>
<dbReference type="PROSITE" id="PS00211">
    <property type="entry name" value="ABC_TRANSPORTER_1"/>
    <property type="match status" value="1"/>
</dbReference>
<sequence length="412" mass="45752">MKDNIKIQLKDITVIFGKKRAEALKMLDQGVSKNEILEKTGCTVGVNKASFDIKTGEVFVVMGLSGSGKSTLLRCLNRLIEPTAGDVIVNGRNITKESDKELLETRRTEMSMVFQKFGLLPHKTIIDNVAFGLEIRGESGAKRLEIAQDSINTVGLEGFQNQYPSQLSGGMQQRVGLARALANNPEVLLMDEAFSALDPLIRADMQDQLLELQNKLKKTVVFITHDLDEAIKLGDRIAIMKDGFIEQIGTAEDILTEPASEYVQAFVSNVDRKSIITANTLMFEKPQVAQYERDGVEVAIRKMRKVSVEVLPVVDNDHIFKGFVWLKDLVGAHKEKKHSIKEFIQTQGPMVNPDATVEQMLPLITGTEAPVAVTDEQSGKLKGIVTQISLIVEATSFDREQIEELKENLNEQ</sequence>
<dbReference type="PROSITE" id="PS50893">
    <property type="entry name" value="ABC_TRANSPORTER_2"/>
    <property type="match status" value="1"/>
</dbReference>
<evidence type="ECO:0000313" key="7">
    <source>
        <dbReference type="EMBL" id="AQQ72280.1"/>
    </source>
</evidence>
<keyword evidence="4 7" id="KW-0067">ATP-binding</keyword>
<dbReference type="GO" id="GO:0005524">
    <property type="term" value="F:ATP binding"/>
    <property type="evidence" value="ECO:0007669"/>
    <property type="project" value="UniProtKB-KW"/>
</dbReference>
<dbReference type="SUPFAM" id="SSF52540">
    <property type="entry name" value="P-loop containing nucleoside triphosphate hydrolases"/>
    <property type="match status" value="1"/>
</dbReference>
<dbReference type="GO" id="GO:0031460">
    <property type="term" value="P:glycine betaine transport"/>
    <property type="evidence" value="ECO:0007669"/>
    <property type="project" value="InterPro"/>
</dbReference>
<dbReference type="EMBL" id="CP019646">
    <property type="protein sequence ID" value="AQQ72280.1"/>
    <property type="molecule type" value="Genomic_DNA"/>
</dbReference>
<evidence type="ECO:0000256" key="2">
    <source>
        <dbReference type="ARBA" id="ARBA00022448"/>
    </source>
</evidence>
<dbReference type="STRING" id="1851148.SMSP2_02662"/>
<dbReference type="InterPro" id="IPR051921">
    <property type="entry name" value="ABC_osmolyte_uptake_ATP-bind"/>
</dbReference>
<protein>
    <submittedName>
        <fullName evidence="7">Glycine betaine/carnitine transport ATP-binding protein GbuA</fullName>
        <ecNumber evidence="7">3.6.3.32</ecNumber>
    </submittedName>
</protein>
<dbReference type="PANTHER" id="PTHR43869:SF1">
    <property type="entry name" value="GLYCINE BETAINE_PROLINE BETAINE TRANSPORT SYSTEM ATP-BINDING PROTEIN PROV"/>
    <property type="match status" value="1"/>
</dbReference>
<dbReference type="RefSeq" id="WP_146684490.1">
    <property type="nucleotide sequence ID" value="NZ_CP019646.1"/>
</dbReference>
<evidence type="ECO:0000256" key="4">
    <source>
        <dbReference type="ARBA" id="ARBA00022840"/>
    </source>
</evidence>
<dbReference type="SUPFAM" id="SSF54631">
    <property type="entry name" value="CBS-domain pair"/>
    <property type="match status" value="1"/>
</dbReference>
<feature type="domain" description="ABC transporter" evidence="6">
    <location>
        <begin position="31"/>
        <end position="267"/>
    </location>
</feature>
<comment type="similarity">
    <text evidence="1">Belongs to the ABC transporter superfamily.</text>
</comment>
<dbReference type="GO" id="GO:0006865">
    <property type="term" value="P:amino acid transport"/>
    <property type="evidence" value="ECO:0007669"/>
    <property type="project" value="UniProtKB-KW"/>
</dbReference>
<dbReference type="AlphaFoldDB" id="A0A1Q2MHW6"/>
<dbReference type="FunFam" id="3.40.50.300:FF:000201">
    <property type="entry name" value="Glycine betaine/L-proline ABC transporter ATP-binding protein"/>
    <property type="match status" value="1"/>
</dbReference>
<dbReference type="Pfam" id="PF00571">
    <property type="entry name" value="CBS"/>
    <property type="match status" value="1"/>
</dbReference>